<evidence type="ECO:0000313" key="2">
    <source>
        <dbReference type="EMBL" id="KKR47750.1"/>
    </source>
</evidence>
<feature type="region of interest" description="Disordered" evidence="1">
    <location>
        <begin position="1"/>
        <end position="24"/>
    </location>
</feature>
<organism evidence="2 3">
    <name type="scientific">Candidatus Curtissbacteria bacterium GW2011_GWA1_40_16</name>
    <dbReference type="NCBI Taxonomy" id="1618405"/>
    <lineage>
        <taxon>Bacteria</taxon>
        <taxon>Candidatus Curtissiibacteriota</taxon>
    </lineage>
</organism>
<comment type="caution">
    <text evidence="2">The sequence shown here is derived from an EMBL/GenBank/DDBJ whole genome shotgun (WGS) entry which is preliminary data.</text>
</comment>
<evidence type="ECO:0000313" key="3">
    <source>
        <dbReference type="Proteomes" id="UP000034531"/>
    </source>
</evidence>
<evidence type="ECO:0000256" key="1">
    <source>
        <dbReference type="SAM" id="MobiDB-lite"/>
    </source>
</evidence>
<reference evidence="2 3" key="1">
    <citation type="journal article" date="2015" name="Nature">
        <title>rRNA introns, odd ribosomes, and small enigmatic genomes across a large radiation of phyla.</title>
        <authorList>
            <person name="Brown C.T."/>
            <person name="Hug L.A."/>
            <person name="Thomas B.C."/>
            <person name="Sharon I."/>
            <person name="Castelle C.J."/>
            <person name="Singh A."/>
            <person name="Wilkins M.J."/>
            <person name="Williams K.H."/>
            <person name="Banfield J.F."/>
        </authorList>
    </citation>
    <scope>NUCLEOTIDE SEQUENCE [LARGE SCALE GENOMIC DNA]</scope>
</reference>
<name>A0A0G0TL35_9BACT</name>
<accession>A0A0G0TL35</accession>
<proteinExistence type="predicted"/>
<dbReference type="AlphaFoldDB" id="A0A0G0TL35"/>
<gene>
    <name evidence="2" type="ORF">UT84_C0057G0012</name>
</gene>
<protein>
    <submittedName>
        <fullName evidence="2">Fic</fullName>
    </submittedName>
</protein>
<dbReference type="EMBL" id="LBYI01000057">
    <property type="protein sequence ID" value="KKR47750.1"/>
    <property type="molecule type" value="Genomic_DNA"/>
</dbReference>
<sequence length="84" mass="9558">MSKQKLKKGKPMDEKLKKLSAKKRQLDKLRPLPPEQVKNIQEWLDVEYTYTSNAIEGSTLNRSETALVIEKGALQFGEKPCGNI</sequence>
<dbReference type="Gene3D" id="1.10.3290.10">
    <property type="entry name" value="Fido-like domain"/>
    <property type="match status" value="1"/>
</dbReference>
<dbReference type="Proteomes" id="UP000034531">
    <property type="component" value="Unassembled WGS sequence"/>
</dbReference>
<dbReference type="InterPro" id="IPR036597">
    <property type="entry name" value="Fido-like_dom_sf"/>
</dbReference>